<dbReference type="InterPro" id="IPR006076">
    <property type="entry name" value="FAD-dep_OxRdtase"/>
</dbReference>
<dbReference type="Proteomes" id="UP001318682">
    <property type="component" value="Chromosome"/>
</dbReference>
<protein>
    <submittedName>
        <fullName evidence="3">D-amino acid dehydrogenase</fullName>
        <ecNumber evidence="3">1.4.99.-</ecNumber>
    </submittedName>
</protein>
<dbReference type="RefSeq" id="WP_187430362.1">
    <property type="nucleotide sequence ID" value="NZ_CP143423.1"/>
</dbReference>
<gene>
    <name evidence="3" type="primary">dadA_2</name>
    <name evidence="3" type="ORF">ROLI_019240</name>
</gene>
<name>A0ABZ2BS60_9RHOB</name>
<dbReference type="Gene3D" id="3.30.9.10">
    <property type="entry name" value="D-Amino Acid Oxidase, subunit A, domain 2"/>
    <property type="match status" value="1"/>
</dbReference>
<evidence type="ECO:0000313" key="4">
    <source>
        <dbReference type="Proteomes" id="UP001318682"/>
    </source>
</evidence>
<dbReference type="PANTHER" id="PTHR13847:SF289">
    <property type="entry name" value="GLYCINE OXIDASE"/>
    <property type="match status" value="1"/>
</dbReference>
<dbReference type="PANTHER" id="PTHR13847">
    <property type="entry name" value="SARCOSINE DEHYDROGENASE-RELATED"/>
    <property type="match status" value="1"/>
</dbReference>
<evidence type="ECO:0000256" key="1">
    <source>
        <dbReference type="ARBA" id="ARBA00023002"/>
    </source>
</evidence>
<dbReference type="SUPFAM" id="SSF51905">
    <property type="entry name" value="FAD/NAD(P)-binding domain"/>
    <property type="match status" value="1"/>
</dbReference>
<proteinExistence type="predicted"/>
<dbReference type="EMBL" id="CP143423">
    <property type="protein sequence ID" value="WVX48841.1"/>
    <property type="molecule type" value="Genomic_DNA"/>
</dbReference>
<dbReference type="Gene3D" id="3.50.50.60">
    <property type="entry name" value="FAD/NAD(P)-binding domain"/>
    <property type="match status" value="1"/>
</dbReference>
<dbReference type="InterPro" id="IPR036188">
    <property type="entry name" value="FAD/NAD-bd_sf"/>
</dbReference>
<dbReference type="EC" id="1.4.99.-" evidence="3"/>
<organism evidence="3 4">
    <name type="scientific">Roseobacter fucihabitans</name>
    <dbReference type="NCBI Taxonomy" id="1537242"/>
    <lineage>
        <taxon>Bacteria</taxon>
        <taxon>Pseudomonadati</taxon>
        <taxon>Pseudomonadota</taxon>
        <taxon>Alphaproteobacteria</taxon>
        <taxon>Rhodobacterales</taxon>
        <taxon>Roseobacteraceae</taxon>
        <taxon>Roseobacter</taxon>
    </lineage>
</organism>
<accession>A0ABZ2BS60</accession>
<dbReference type="Pfam" id="PF01266">
    <property type="entry name" value="DAO"/>
    <property type="match status" value="1"/>
</dbReference>
<feature type="domain" description="FAD dependent oxidoreductase" evidence="2">
    <location>
        <begin position="2"/>
        <end position="333"/>
    </location>
</feature>
<dbReference type="GO" id="GO:0016491">
    <property type="term" value="F:oxidoreductase activity"/>
    <property type="evidence" value="ECO:0007669"/>
    <property type="project" value="UniProtKB-KW"/>
</dbReference>
<sequence>MKVIVVGAGIIGSLIAYRLVQAGAEVTLIDAGLPAHAASGASFGWINASFYADNDHFNLRAAGIEAHRRLAADLESDAVQWPGCLCWEHQGDALESQYKALKDLGYTVDIISEVTFARIEPFAVAPSRALYFPGEGCVDLAALTCEAIASAASGGLRLIMGHAVTGLSDAGGRISGVETVSGRIAADRVVVAAGVATEAILKGVGVALPMLKRPGLMVRSEPLKPLLRHILVSPVQELRQTPQGHLLAPAAASHQSDASESIDQTPDVLADRTMQRVSALIGRDVAWEQVTLAHRPVPHDGLPAVGACGPEGLYVTTMHSGATLAPLVAEMAASEIMQNALGNEQSALLAPYRPARFTD</sequence>
<keyword evidence="1 3" id="KW-0560">Oxidoreductase</keyword>
<evidence type="ECO:0000313" key="3">
    <source>
        <dbReference type="EMBL" id="WVX48841.1"/>
    </source>
</evidence>
<keyword evidence="4" id="KW-1185">Reference proteome</keyword>
<evidence type="ECO:0000259" key="2">
    <source>
        <dbReference type="Pfam" id="PF01266"/>
    </source>
</evidence>
<reference evidence="4" key="1">
    <citation type="submission" date="2024-01" db="EMBL/GenBank/DDBJ databases">
        <title>Roseobacter fucihabitans sp. nov., isolated from the brown alga Fucus spiralis.</title>
        <authorList>
            <person name="Hahnke S."/>
            <person name="Berger M."/>
            <person name="Schlingloff A."/>
            <person name="Athale I."/>
            <person name="Neumann-Schaal M."/>
            <person name="Adenaya A."/>
            <person name="Poehlein A."/>
            <person name="Daniel R."/>
            <person name="Pertersen J."/>
            <person name="Brinkhoff T."/>
        </authorList>
    </citation>
    <scope>NUCLEOTIDE SEQUENCE [LARGE SCALE GENOMIC DNA]</scope>
    <source>
        <strain evidence="4">B14</strain>
    </source>
</reference>